<keyword evidence="6 13" id="KW-0418">Kinase</keyword>
<dbReference type="NCBIfam" id="TIGR00147">
    <property type="entry name" value="YegS/Rv2252/BmrU family lipid kinase"/>
    <property type="match status" value="1"/>
</dbReference>
<dbReference type="AlphaFoldDB" id="A0A0B4N0A9"/>
<sequence>MLNGSVYSMKKLLFILNPNAGQRRANRSLPEILRCFIEHGYLCRTYVTGAPGEASQFLAANDEPYDLVVCAGGDGTLNETISGMMASGMRCALGYIPCGTTNDYASSIGLSQDVLVAARDIVEGREQPIDIGTFDGRYFVYTATCGAFARASYATSQAAKNVLGHLAYVLEGMKDLTAIKPIHMRVRTENAMLEDDFLFCSITNSTSVGGILKLDTQLVALNDGRFEVTLVRNPVYPGQLSSILVGLTTQSLPNEMIHFFSARKIHVETDTPVEWTLDGERASETERVSMENLHSAVRIVVPRIANDAPFEIAKEEAEL</sequence>
<keyword evidence="10" id="KW-0594">Phospholipid biosynthesis</keyword>
<keyword evidence="7" id="KW-0067">ATP-binding</keyword>
<keyword evidence="5" id="KW-0547">Nucleotide-binding</keyword>
<keyword evidence="9" id="KW-0443">Lipid metabolism</keyword>
<evidence type="ECO:0000256" key="11">
    <source>
        <dbReference type="ARBA" id="ARBA00023264"/>
    </source>
</evidence>
<dbReference type="PANTHER" id="PTHR12358:SF106">
    <property type="entry name" value="LIPID KINASE YEGS"/>
    <property type="match status" value="1"/>
</dbReference>
<keyword evidence="8" id="KW-0460">Magnesium</keyword>
<dbReference type="InterPro" id="IPR016064">
    <property type="entry name" value="NAD/diacylglycerol_kinase_sf"/>
</dbReference>
<dbReference type="Gene3D" id="3.40.50.10330">
    <property type="entry name" value="Probable inorganic polyphosphate/atp-NAD kinase, domain 1"/>
    <property type="match status" value="1"/>
</dbReference>
<evidence type="ECO:0000256" key="7">
    <source>
        <dbReference type="ARBA" id="ARBA00022840"/>
    </source>
</evidence>
<dbReference type="GO" id="GO:0005524">
    <property type="term" value="F:ATP binding"/>
    <property type="evidence" value="ECO:0007669"/>
    <property type="project" value="UniProtKB-KW"/>
</dbReference>
<evidence type="ECO:0000256" key="3">
    <source>
        <dbReference type="ARBA" id="ARBA00022679"/>
    </source>
</evidence>
<dbReference type="Pfam" id="PF19279">
    <property type="entry name" value="YegS_C"/>
    <property type="match status" value="1"/>
</dbReference>
<dbReference type="GO" id="GO:0008654">
    <property type="term" value="P:phospholipid biosynthetic process"/>
    <property type="evidence" value="ECO:0007669"/>
    <property type="project" value="UniProtKB-KW"/>
</dbReference>
<evidence type="ECO:0000256" key="6">
    <source>
        <dbReference type="ARBA" id="ARBA00022777"/>
    </source>
</evidence>
<dbReference type="SMART" id="SM00046">
    <property type="entry name" value="DAGKc"/>
    <property type="match status" value="1"/>
</dbReference>
<dbReference type="InterPro" id="IPR005218">
    <property type="entry name" value="Diacylglycerol/lipid_kinase"/>
</dbReference>
<dbReference type="EMBL" id="KJ631389">
    <property type="protein sequence ID" value="AIF26030.1"/>
    <property type="molecule type" value="Genomic_DNA"/>
</dbReference>
<keyword evidence="11" id="KW-1208">Phospholipid metabolism</keyword>
<accession>A0A0B4N0A9</accession>
<evidence type="ECO:0000313" key="13">
    <source>
        <dbReference type="EMBL" id="AIF26030.1"/>
    </source>
</evidence>
<dbReference type="Gene3D" id="2.60.200.40">
    <property type="match status" value="1"/>
</dbReference>
<organism evidence="13">
    <name type="scientific">uncultured bacterium Ad_125_D08</name>
    <dbReference type="NCBI Taxonomy" id="1489285"/>
    <lineage>
        <taxon>Bacteria</taxon>
        <taxon>environmental samples</taxon>
    </lineage>
</organism>
<evidence type="ECO:0000256" key="1">
    <source>
        <dbReference type="ARBA" id="ARBA00001946"/>
    </source>
</evidence>
<dbReference type="GO" id="GO:0005886">
    <property type="term" value="C:plasma membrane"/>
    <property type="evidence" value="ECO:0007669"/>
    <property type="project" value="TreeGrafter"/>
</dbReference>
<name>A0A0B4N0A9_9BACT</name>
<evidence type="ECO:0000256" key="10">
    <source>
        <dbReference type="ARBA" id="ARBA00023209"/>
    </source>
</evidence>
<evidence type="ECO:0000256" key="8">
    <source>
        <dbReference type="ARBA" id="ARBA00022842"/>
    </source>
</evidence>
<dbReference type="Pfam" id="PF00781">
    <property type="entry name" value="DAGK_cat"/>
    <property type="match status" value="1"/>
</dbReference>
<dbReference type="GO" id="GO:0004143">
    <property type="term" value="F:ATP-dependent diacylglycerol kinase activity"/>
    <property type="evidence" value="ECO:0007669"/>
    <property type="project" value="TreeGrafter"/>
</dbReference>
<dbReference type="InterPro" id="IPR017438">
    <property type="entry name" value="ATP-NAD_kinase_N"/>
</dbReference>
<dbReference type="SUPFAM" id="SSF111331">
    <property type="entry name" value="NAD kinase/diacylglycerol kinase-like"/>
    <property type="match status" value="1"/>
</dbReference>
<protein>
    <submittedName>
        <fullName evidence="13">Putative lipid kinase YegS/Rv2252/BmrU family</fullName>
    </submittedName>
</protein>
<keyword evidence="3" id="KW-0808">Transferase</keyword>
<dbReference type="GO" id="GO:0046872">
    <property type="term" value="F:metal ion binding"/>
    <property type="evidence" value="ECO:0007669"/>
    <property type="project" value="UniProtKB-KW"/>
</dbReference>
<dbReference type="InterPro" id="IPR045540">
    <property type="entry name" value="YegS/DAGK_C"/>
</dbReference>
<dbReference type="PROSITE" id="PS50146">
    <property type="entry name" value="DAGK"/>
    <property type="match status" value="1"/>
</dbReference>
<evidence type="ECO:0000256" key="5">
    <source>
        <dbReference type="ARBA" id="ARBA00022741"/>
    </source>
</evidence>
<keyword evidence="2" id="KW-0444">Lipid biosynthesis</keyword>
<evidence type="ECO:0000256" key="9">
    <source>
        <dbReference type="ARBA" id="ARBA00023098"/>
    </source>
</evidence>
<dbReference type="PANTHER" id="PTHR12358">
    <property type="entry name" value="SPHINGOSINE KINASE"/>
    <property type="match status" value="1"/>
</dbReference>
<reference evidence="13" key="1">
    <citation type="submission" date="2014-03" db="EMBL/GenBank/DDBJ databases">
        <title>A sequence of cellulolytic fosmid clone of goat rumen metagenome.</title>
        <authorList>
            <person name="Lee K.-T."/>
            <person name="Kim J.-Y."/>
            <person name="Kim Y.-J."/>
            <person name="Ahn J.-H."/>
            <person name="Park M.-N."/>
            <person name="Kim J.-H."/>
            <person name="Kim T.-H."/>
        </authorList>
    </citation>
    <scope>NUCLEOTIDE SEQUENCE</scope>
</reference>
<evidence type="ECO:0000256" key="4">
    <source>
        <dbReference type="ARBA" id="ARBA00022723"/>
    </source>
</evidence>
<dbReference type="InterPro" id="IPR001206">
    <property type="entry name" value="Diacylglycerol_kinase_cat_dom"/>
</dbReference>
<keyword evidence="4" id="KW-0479">Metal-binding</keyword>
<evidence type="ECO:0000259" key="12">
    <source>
        <dbReference type="PROSITE" id="PS50146"/>
    </source>
</evidence>
<evidence type="ECO:0000256" key="2">
    <source>
        <dbReference type="ARBA" id="ARBA00022516"/>
    </source>
</evidence>
<comment type="cofactor">
    <cofactor evidence="1">
        <name>Mg(2+)</name>
        <dbReference type="ChEBI" id="CHEBI:18420"/>
    </cofactor>
</comment>
<feature type="domain" description="DAGKc" evidence="12">
    <location>
        <begin position="7"/>
        <end position="138"/>
    </location>
</feature>
<dbReference type="InterPro" id="IPR050187">
    <property type="entry name" value="Lipid_Phosphate_FormReg"/>
</dbReference>
<proteinExistence type="predicted"/>